<dbReference type="EMBL" id="AGNL01041592">
    <property type="protein sequence ID" value="EJK51459.1"/>
    <property type="molecule type" value="Genomic_DNA"/>
</dbReference>
<evidence type="ECO:0000259" key="3">
    <source>
        <dbReference type="Pfam" id="PF02275"/>
    </source>
</evidence>
<dbReference type="Proteomes" id="UP000266841">
    <property type="component" value="Unassembled WGS sequence"/>
</dbReference>
<dbReference type="AlphaFoldDB" id="K0RGM5"/>
<dbReference type="GO" id="GO:0016787">
    <property type="term" value="F:hydrolase activity"/>
    <property type="evidence" value="ECO:0007669"/>
    <property type="project" value="UniProtKB-KW"/>
</dbReference>
<dbReference type="SUPFAM" id="SSF56235">
    <property type="entry name" value="N-terminal nucleophile aminohydrolases (Ntn hydrolases)"/>
    <property type="match status" value="1"/>
</dbReference>
<comment type="similarity">
    <text evidence="1">Belongs to the peptidase C59 family.</text>
</comment>
<organism evidence="4 5">
    <name type="scientific">Thalassiosira oceanica</name>
    <name type="common">Marine diatom</name>
    <dbReference type="NCBI Taxonomy" id="159749"/>
    <lineage>
        <taxon>Eukaryota</taxon>
        <taxon>Sar</taxon>
        <taxon>Stramenopiles</taxon>
        <taxon>Ochrophyta</taxon>
        <taxon>Bacillariophyta</taxon>
        <taxon>Coscinodiscophyceae</taxon>
        <taxon>Thalassiosirophycidae</taxon>
        <taxon>Thalassiosirales</taxon>
        <taxon>Thalassiosiraceae</taxon>
        <taxon>Thalassiosira</taxon>
    </lineage>
</organism>
<evidence type="ECO:0000313" key="5">
    <source>
        <dbReference type="Proteomes" id="UP000266841"/>
    </source>
</evidence>
<protein>
    <recommendedName>
        <fullName evidence="3">Choloylglycine hydrolase/NAAA C-terminal domain-containing protein</fullName>
    </recommendedName>
</protein>
<name>K0RGM5_THAOC</name>
<dbReference type="InterPro" id="IPR029132">
    <property type="entry name" value="CBAH/NAAA_C"/>
</dbReference>
<reference evidence="4 5" key="1">
    <citation type="journal article" date="2012" name="Genome Biol.">
        <title>Genome and low-iron response of an oceanic diatom adapted to chronic iron limitation.</title>
        <authorList>
            <person name="Lommer M."/>
            <person name="Specht M."/>
            <person name="Roy A.S."/>
            <person name="Kraemer L."/>
            <person name="Andreson R."/>
            <person name="Gutowska M.A."/>
            <person name="Wolf J."/>
            <person name="Bergner S.V."/>
            <person name="Schilhabel M.B."/>
            <person name="Klostermeier U.C."/>
            <person name="Beiko R.G."/>
            <person name="Rosenstiel P."/>
            <person name="Hippler M."/>
            <person name="Laroche J."/>
        </authorList>
    </citation>
    <scope>NUCLEOTIDE SEQUENCE [LARGE SCALE GENOMIC DNA]</scope>
    <source>
        <strain evidence="4 5">CCMP1005</strain>
    </source>
</reference>
<keyword evidence="2" id="KW-0378">Hydrolase</keyword>
<gene>
    <name evidence="4" type="ORF">THAOC_29365</name>
</gene>
<feature type="domain" description="Choloylglycine hydrolase/NAAA C-terminal" evidence="3">
    <location>
        <begin position="2"/>
        <end position="154"/>
    </location>
</feature>
<dbReference type="Gene3D" id="3.60.60.10">
    <property type="entry name" value="Penicillin V Acylase, Chain A"/>
    <property type="match status" value="1"/>
</dbReference>
<keyword evidence="5" id="KW-1185">Reference proteome</keyword>
<comment type="caution">
    <text evidence="4">The sequence shown here is derived from an EMBL/GenBank/DDBJ whole genome shotgun (WGS) entry which is preliminary data.</text>
</comment>
<accession>K0RGM5</accession>
<dbReference type="InterPro" id="IPR029055">
    <property type="entry name" value="Ntn_hydrolases_N"/>
</dbReference>
<dbReference type="InterPro" id="IPR052193">
    <property type="entry name" value="Peptidase_C59"/>
</dbReference>
<dbReference type="OrthoDB" id="63199at2759"/>
<evidence type="ECO:0000313" key="4">
    <source>
        <dbReference type="EMBL" id="EJK51459.1"/>
    </source>
</evidence>
<proteinExistence type="inferred from homology"/>
<sequence>MAIEDATGDSAVFEHVGGVWQFYHNKDGLNTEVMTNDPTFDKHKEFLSQYEHWGGDKPLDDEHLPGGTNSPARFLRLEYLLLYTPEPKNSIEAVANVRSMINNSNVPFGAPYKDGVYPTWWTSFIDTQDKVYYFDWLYSPNMIWIRLEDIDWETLEAPLYLDPKNDID</sequence>
<dbReference type="Pfam" id="PF02275">
    <property type="entry name" value="CBAH"/>
    <property type="match status" value="1"/>
</dbReference>
<evidence type="ECO:0000256" key="2">
    <source>
        <dbReference type="ARBA" id="ARBA00022801"/>
    </source>
</evidence>
<evidence type="ECO:0000256" key="1">
    <source>
        <dbReference type="ARBA" id="ARBA00006625"/>
    </source>
</evidence>
<dbReference type="PANTHER" id="PTHR35527">
    <property type="entry name" value="CHOLOYLGLYCINE HYDROLASE"/>
    <property type="match status" value="1"/>
</dbReference>
<dbReference type="PANTHER" id="PTHR35527:SF2">
    <property type="entry name" value="HYDROLASE"/>
    <property type="match status" value="1"/>
</dbReference>